<dbReference type="Proteomes" id="UP000182977">
    <property type="component" value="Chromosome I"/>
</dbReference>
<dbReference type="RefSeq" id="WP_046767440.1">
    <property type="nucleotide sequence ID" value="NZ_KQ061221.1"/>
</dbReference>
<evidence type="ECO:0000256" key="2">
    <source>
        <dbReference type="ARBA" id="ARBA00022679"/>
    </source>
</evidence>
<evidence type="ECO:0000313" key="6">
    <source>
        <dbReference type="Proteomes" id="UP000182977"/>
    </source>
</evidence>
<dbReference type="InterPro" id="IPR001451">
    <property type="entry name" value="Hexapep"/>
</dbReference>
<protein>
    <submittedName>
        <fullName evidence="5">Acetyltransferase (Isoleucine patch superfamily)</fullName>
    </submittedName>
</protein>
<dbReference type="Pfam" id="PF00132">
    <property type="entry name" value="Hexapep"/>
    <property type="match status" value="1"/>
</dbReference>
<dbReference type="SUPFAM" id="SSF51161">
    <property type="entry name" value="Trimeric LpxA-like enzymes"/>
    <property type="match status" value="1"/>
</dbReference>
<dbReference type="CDD" id="cd04647">
    <property type="entry name" value="LbH_MAT_like"/>
    <property type="match status" value="1"/>
</dbReference>
<dbReference type="EMBL" id="LT629791">
    <property type="protein sequence ID" value="SDU57239.1"/>
    <property type="molecule type" value="Genomic_DNA"/>
</dbReference>
<evidence type="ECO:0000256" key="1">
    <source>
        <dbReference type="ARBA" id="ARBA00007274"/>
    </source>
</evidence>
<dbReference type="GO" id="GO:0005829">
    <property type="term" value="C:cytosol"/>
    <property type="evidence" value="ECO:0007669"/>
    <property type="project" value="TreeGrafter"/>
</dbReference>
<name>A0A1H2JL87_9ACTN</name>
<sequence length="553" mass="58577">MPPPSNADRFDVLPWEFAASATSAERAEQASVQAGVAGDTSFGPDVYVSPRAAVFPRRLVLGARSYVAAHVYLTDDVELGADCTLNPYAVARGRIVAGDGVRVGAHTSLLGFSHGMAPDAPVFRQPVTSRGISIGDDVWIGSHVVVVDGVRIGSHAVVGAGSVVTRHVPDWAVVAGNPARVVRDRRALRTGGSGLESQLAAFGARVHEQAADVLARYWTPAPAAELGGRFAETPGAAPTVRAWCDAVEIADLLLGAPPPQVDGAALAAYLRSLQQPDTGLVPEYGRPASLDDSAAAYHVLSVGYALSLLGSRFAHPVAVPPAAELVARLDALPWAESAWAAGAWVDTVGTALHRNRADAGVDGPVEALFGWLLTRADPAHGMWGRPSPPPTGWHEVVNGFYRLTRGTFAQFGLPLPYPERAVDTVLAHAADPQWFGPDRGTACDVLDVVHPLLLTRQQTAHRRSDGDGWVRQQLDRALRGWVDGAGFSFELTTGASRHRTPSLFGTEMWLAIVWLLANHLGESDALGYRPRGVHRPEPAAAVRAPSAPGRRPA</sequence>
<organism evidence="5 6">
    <name type="scientific">Jiangella alkaliphila</name>
    <dbReference type="NCBI Taxonomy" id="419479"/>
    <lineage>
        <taxon>Bacteria</taxon>
        <taxon>Bacillati</taxon>
        <taxon>Actinomycetota</taxon>
        <taxon>Actinomycetes</taxon>
        <taxon>Jiangellales</taxon>
        <taxon>Jiangellaceae</taxon>
        <taxon>Jiangella</taxon>
    </lineage>
</organism>
<evidence type="ECO:0000313" key="5">
    <source>
        <dbReference type="EMBL" id="SDU57239.1"/>
    </source>
</evidence>
<dbReference type="GO" id="GO:0008374">
    <property type="term" value="F:O-acyltransferase activity"/>
    <property type="evidence" value="ECO:0007669"/>
    <property type="project" value="TreeGrafter"/>
</dbReference>
<dbReference type="Gene3D" id="2.160.10.10">
    <property type="entry name" value="Hexapeptide repeat proteins"/>
    <property type="match status" value="1"/>
</dbReference>
<dbReference type="InterPro" id="IPR011004">
    <property type="entry name" value="Trimer_LpxA-like_sf"/>
</dbReference>
<keyword evidence="2 5" id="KW-0808">Transferase</keyword>
<dbReference type="STRING" id="419479.SAMN04488563_2832"/>
<dbReference type="PROSITE" id="PS00101">
    <property type="entry name" value="HEXAPEP_TRANSFERASES"/>
    <property type="match status" value="1"/>
</dbReference>
<reference evidence="6" key="1">
    <citation type="submission" date="2016-10" db="EMBL/GenBank/DDBJ databases">
        <authorList>
            <person name="Varghese N."/>
            <person name="Submissions S."/>
        </authorList>
    </citation>
    <scope>NUCLEOTIDE SEQUENCE [LARGE SCALE GENOMIC DNA]</scope>
    <source>
        <strain evidence="6">DSM 45079</strain>
    </source>
</reference>
<accession>A0A1H2JL87</accession>
<gene>
    <name evidence="5" type="ORF">SAMN04488563_2832</name>
</gene>
<dbReference type="PANTHER" id="PTHR23416">
    <property type="entry name" value="SIALIC ACID SYNTHASE-RELATED"/>
    <property type="match status" value="1"/>
</dbReference>
<dbReference type="InterPro" id="IPR051159">
    <property type="entry name" value="Hexapeptide_acetyltransf"/>
</dbReference>
<dbReference type="PANTHER" id="PTHR23416:SF23">
    <property type="entry name" value="ACETYLTRANSFERASE C18B11.09C-RELATED"/>
    <property type="match status" value="1"/>
</dbReference>
<keyword evidence="6" id="KW-1185">Reference proteome</keyword>
<dbReference type="AlphaFoldDB" id="A0A1H2JL87"/>
<comment type="similarity">
    <text evidence="1">Belongs to the transferase hexapeptide repeat family.</text>
</comment>
<dbReference type="InterPro" id="IPR018357">
    <property type="entry name" value="Hexapep_transf_CS"/>
</dbReference>
<dbReference type="InterPro" id="IPR008930">
    <property type="entry name" value="Terpenoid_cyclase/PrenylTrfase"/>
</dbReference>
<feature type="region of interest" description="Disordered" evidence="4">
    <location>
        <begin position="529"/>
        <end position="553"/>
    </location>
</feature>
<proteinExistence type="inferred from homology"/>
<evidence type="ECO:0000256" key="3">
    <source>
        <dbReference type="ARBA" id="ARBA00022737"/>
    </source>
</evidence>
<dbReference type="SUPFAM" id="SSF48239">
    <property type="entry name" value="Terpenoid cyclases/Protein prenyltransferases"/>
    <property type="match status" value="1"/>
</dbReference>
<evidence type="ECO:0000256" key="4">
    <source>
        <dbReference type="SAM" id="MobiDB-lite"/>
    </source>
</evidence>
<keyword evidence="3" id="KW-0677">Repeat</keyword>